<sequence length="166" mass="18901">MFLNTVRVEDEEADERICYLLGKMEAALATRPPTDSSTSTAQECLKELDELLPFSMPAKAKAKALLASAQCELLHRAAWQEDNKSAHIIRWTGLDADSMEQRLKDTQKLCETAAKDFQLWLGQDFLLIEDRLEKVYALVKDQHELLAKYRRQKADLGIFSDPAEKT</sequence>
<gene>
    <name evidence="1" type="ORF">SNAT2548_LOCUS31369</name>
</gene>
<organism evidence="1 2">
    <name type="scientific">Symbiodinium natans</name>
    <dbReference type="NCBI Taxonomy" id="878477"/>
    <lineage>
        <taxon>Eukaryota</taxon>
        <taxon>Sar</taxon>
        <taxon>Alveolata</taxon>
        <taxon>Dinophyceae</taxon>
        <taxon>Suessiales</taxon>
        <taxon>Symbiodiniaceae</taxon>
        <taxon>Symbiodinium</taxon>
    </lineage>
</organism>
<name>A0A812U515_9DINO</name>
<comment type="caution">
    <text evidence="1">The sequence shown here is derived from an EMBL/GenBank/DDBJ whole genome shotgun (WGS) entry which is preliminary data.</text>
</comment>
<reference evidence="1" key="1">
    <citation type="submission" date="2021-02" db="EMBL/GenBank/DDBJ databases">
        <authorList>
            <person name="Dougan E. K."/>
            <person name="Rhodes N."/>
            <person name="Thang M."/>
            <person name="Chan C."/>
        </authorList>
    </citation>
    <scope>NUCLEOTIDE SEQUENCE</scope>
</reference>
<accession>A0A812U515</accession>
<evidence type="ECO:0000313" key="2">
    <source>
        <dbReference type="Proteomes" id="UP000604046"/>
    </source>
</evidence>
<dbReference type="OrthoDB" id="414224at2759"/>
<protein>
    <submittedName>
        <fullName evidence="1">Uncharacterized protein</fullName>
    </submittedName>
</protein>
<proteinExistence type="predicted"/>
<dbReference type="EMBL" id="CAJNDS010002655">
    <property type="protein sequence ID" value="CAE7557486.1"/>
    <property type="molecule type" value="Genomic_DNA"/>
</dbReference>
<dbReference type="AlphaFoldDB" id="A0A812U515"/>
<keyword evidence="2" id="KW-1185">Reference proteome</keyword>
<dbReference type="Proteomes" id="UP000604046">
    <property type="component" value="Unassembled WGS sequence"/>
</dbReference>
<evidence type="ECO:0000313" key="1">
    <source>
        <dbReference type="EMBL" id="CAE7557486.1"/>
    </source>
</evidence>